<accession>A0A4Q0MLY6</accession>
<organism evidence="1 2">
    <name type="scientific">Hansschlegelia zhihuaiae</name>
    <dbReference type="NCBI Taxonomy" id="405005"/>
    <lineage>
        <taxon>Bacteria</taxon>
        <taxon>Pseudomonadati</taxon>
        <taxon>Pseudomonadota</taxon>
        <taxon>Alphaproteobacteria</taxon>
        <taxon>Hyphomicrobiales</taxon>
        <taxon>Methylopilaceae</taxon>
        <taxon>Hansschlegelia</taxon>
    </lineage>
</organism>
<dbReference type="EMBL" id="RYFI01000004">
    <property type="protein sequence ID" value="RXF74455.1"/>
    <property type="molecule type" value="Genomic_DNA"/>
</dbReference>
<reference evidence="1 2" key="1">
    <citation type="submission" date="2018-12" db="EMBL/GenBank/DDBJ databases">
        <title>bacterium Hansschlegelia zhihuaiae S113.</title>
        <authorList>
            <person name="He J."/>
        </authorList>
    </citation>
    <scope>NUCLEOTIDE SEQUENCE [LARGE SCALE GENOMIC DNA]</scope>
    <source>
        <strain evidence="1 2">S 113</strain>
    </source>
</reference>
<evidence type="ECO:0000313" key="2">
    <source>
        <dbReference type="Proteomes" id="UP000289708"/>
    </source>
</evidence>
<sequence length="75" mass="8913">MRETAFDQQRLWMRSTSRTLKAEHVAHMSEHTEVHDQLDDHGWLGASRPRPTALDQEVTHYFQNPRTIWQRSATK</sequence>
<proteinExistence type="predicted"/>
<dbReference type="RefSeq" id="WP_128776680.1">
    <property type="nucleotide sequence ID" value="NZ_RYFI01000004.1"/>
</dbReference>
<evidence type="ECO:0000313" key="1">
    <source>
        <dbReference type="EMBL" id="RXF74455.1"/>
    </source>
</evidence>
<name>A0A4Q0MLY6_9HYPH</name>
<comment type="caution">
    <text evidence="1">The sequence shown here is derived from an EMBL/GenBank/DDBJ whole genome shotgun (WGS) entry which is preliminary data.</text>
</comment>
<keyword evidence="2" id="KW-1185">Reference proteome</keyword>
<dbReference type="AlphaFoldDB" id="A0A4Q0MLY6"/>
<gene>
    <name evidence="1" type="ORF">EK403_06515</name>
</gene>
<protein>
    <submittedName>
        <fullName evidence="1">Uncharacterized protein</fullName>
    </submittedName>
</protein>
<dbReference type="Proteomes" id="UP000289708">
    <property type="component" value="Unassembled WGS sequence"/>
</dbReference>